<comment type="caution">
    <text evidence="3">The sequence shown here is derived from an EMBL/GenBank/DDBJ whole genome shotgun (WGS) entry which is preliminary data.</text>
</comment>
<dbReference type="AlphaFoldDB" id="A0A3N1XAU1"/>
<keyword evidence="1" id="KW-0812">Transmembrane</keyword>
<dbReference type="NCBIfam" id="TIGR04383">
    <property type="entry name" value="acidic_w_LPXTA"/>
    <property type="match status" value="2"/>
</dbReference>
<feature type="chain" id="PRO_5018332986" evidence="2">
    <location>
        <begin position="25"/>
        <end position="475"/>
    </location>
</feature>
<gene>
    <name evidence="3" type="ORF">EDD66_1127</name>
</gene>
<organism evidence="3 4">
    <name type="scientific">Mobilisporobacter senegalensis</name>
    <dbReference type="NCBI Taxonomy" id="1329262"/>
    <lineage>
        <taxon>Bacteria</taxon>
        <taxon>Bacillati</taxon>
        <taxon>Bacillota</taxon>
        <taxon>Clostridia</taxon>
        <taxon>Lachnospirales</taxon>
        <taxon>Lachnospiraceae</taxon>
        <taxon>Mobilisporobacter</taxon>
    </lineage>
</organism>
<dbReference type="Proteomes" id="UP000273083">
    <property type="component" value="Unassembled WGS sequence"/>
</dbReference>
<dbReference type="OrthoDB" id="2718583at2"/>
<dbReference type="EMBL" id="RJVG01000012">
    <property type="protein sequence ID" value="ROR23876.1"/>
    <property type="molecule type" value="Genomic_DNA"/>
</dbReference>
<keyword evidence="2" id="KW-0732">Signal</keyword>
<keyword evidence="1" id="KW-0472">Membrane</keyword>
<keyword evidence="1" id="KW-1133">Transmembrane helix</keyword>
<name>A0A3N1XAU1_9FIRM</name>
<evidence type="ECO:0000313" key="4">
    <source>
        <dbReference type="Proteomes" id="UP000273083"/>
    </source>
</evidence>
<proteinExistence type="predicted"/>
<dbReference type="RefSeq" id="WP_123610499.1">
    <property type="nucleotide sequence ID" value="NZ_RJVG01000012.1"/>
</dbReference>
<keyword evidence="4" id="KW-1185">Reference proteome</keyword>
<feature type="signal peptide" evidence="2">
    <location>
        <begin position="1"/>
        <end position="24"/>
    </location>
</feature>
<reference evidence="3 4" key="1">
    <citation type="submission" date="2018-11" db="EMBL/GenBank/DDBJ databases">
        <title>Genomic Encyclopedia of Type Strains, Phase IV (KMG-IV): sequencing the most valuable type-strain genomes for metagenomic binning, comparative biology and taxonomic classification.</title>
        <authorList>
            <person name="Goeker M."/>
        </authorList>
    </citation>
    <scope>NUCLEOTIDE SEQUENCE [LARGE SCALE GENOMIC DNA]</scope>
    <source>
        <strain evidence="3 4">DSM 26537</strain>
    </source>
</reference>
<accession>A0A3N1XAU1</accession>
<evidence type="ECO:0000256" key="2">
    <source>
        <dbReference type="SAM" id="SignalP"/>
    </source>
</evidence>
<feature type="transmembrane region" description="Helical" evidence="1">
    <location>
        <begin position="444"/>
        <end position="462"/>
    </location>
</feature>
<evidence type="ECO:0000313" key="3">
    <source>
        <dbReference type="EMBL" id="ROR23876.1"/>
    </source>
</evidence>
<sequence>MKKLGAILLIVSLIFSLFPQQAKALEATTFEQDLTEYLNEISMTRGFEVTKGDIEESLSYFSAHINDYDNVQELKEDLGEVIKSDLSNLSDIYERFDMNVDELTALLDKNGEELKDYIFLNNLDSALYFYQSNKEFEREPDFDQKFADYISLVSSIRGFQVTKEDIYDSLAKYESTIDEYETVEDLSDFLGEVIKADLSNLNYFYKEYDLDKESIFQLLDESGEDINDYIFIEDLETKILDSYYGEFPGIDEDMIAELLPIILEELGITDKEMQQIIDYFTSMEDYLSSPEVEQRLMDLSERLMDLGERLMNLGDTAISDGLTDELVSEITSLYNEFLSILKINIVYTIEKNGVDKPISFEQLLKLESLADNEKLKVAIYGSDSKLLADFIITNDMFDSIMDKINGIEEEIIDTVNQHKPEKSVKNKSKTTVNGAKLPKTASNYIPNSLFGLFIAFIGILLFKKVRNIESEIIQK</sequence>
<dbReference type="InterPro" id="IPR030832">
    <property type="entry name" value="Acidic_LPXTA"/>
</dbReference>
<protein>
    <submittedName>
        <fullName evidence="3">Processed acidic surface protein</fullName>
    </submittedName>
</protein>
<evidence type="ECO:0000256" key="1">
    <source>
        <dbReference type="SAM" id="Phobius"/>
    </source>
</evidence>